<feature type="signal peptide" evidence="1">
    <location>
        <begin position="1"/>
        <end position="20"/>
    </location>
</feature>
<dbReference type="Proteomes" id="UP000484842">
    <property type="component" value="Unassembled WGS sequence"/>
</dbReference>
<organism evidence="2 3">
    <name type="scientific">Deinococcus terrestris</name>
    <dbReference type="NCBI Taxonomy" id="2651870"/>
    <lineage>
        <taxon>Bacteria</taxon>
        <taxon>Thermotogati</taxon>
        <taxon>Deinococcota</taxon>
        <taxon>Deinococci</taxon>
        <taxon>Deinococcales</taxon>
        <taxon>Deinococcaceae</taxon>
        <taxon>Deinococcus</taxon>
    </lineage>
</organism>
<keyword evidence="1" id="KW-0732">Signal</keyword>
<protein>
    <recommendedName>
        <fullName evidence="4">Outer membrane protein beta-barrel domain-containing protein</fullName>
    </recommendedName>
</protein>
<dbReference type="EMBL" id="WBSL01000004">
    <property type="protein sequence ID" value="MPY67114.1"/>
    <property type="molecule type" value="Genomic_DNA"/>
</dbReference>
<feature type="chain" id="PRO_5030777608" description="Outer membrane protein beta-barrel domain-containing protein" evidence="1">
    <location>
        <begin position="21"/>
        <end position="158"/>
    </location>
</feature>
<proteinExistence type="predicted"/>
<evidence type="ECO:0000313" key="2">
    <source>
        <dbReference type="EMBL" id="MPY67114.1"/>
    </source>
</evidence>
<gene>
    <name evidence="2" type="ORF">F8S09_10485</name>
</gene>
<dbReference type="RefSeq" id="WP_152871431.1">
    <property type="nucleotide sequence ID" value="NZ_WBSL01000004.1"/>
</dbReference>
<keyword evidence="3" id="KW-1185">Reference proteome</keyword>
<comment type="caution">
    <text evidence="2">The sequence shown here is derived from an EMBL/GenBank/DDBJ whole genome shotgun (WGS) entry which is preliminary data.</text>
</comment>
<evidence type="ECO:0008006" key="4">
    <source>
        <dbReference type="Google" id="ProtNLM"/>
    </source>
</evidence>
<evidence type="ECO:0000256" key="1">
    <source>
        <dbReference type="SAM" id="SignalP"/>
    </source>
</evidence>
<dbReference type="AlphaFoldDB" id="A0A7X1NX64"/>
<accession>A0A7X1NX64</accession>
<reference evidence="2 3" key="1">
    <citation type="submission" date="2019-10" db="EMBL/GenBank/DDBJ databases">
        <title>Deinococcus sp. isolated from soil.</title>
        <authorList>
            <person name="Li Y."/>
            <person name="Wang J."/>
        </authorList>
    </citation>
    <scope>NUCLEOTIDE SEQUENCE [LARGE SCALE GENOMIC DNA]</scope>
    <source>
        <strain evidence="2 3">SDU3-2</strain>
    </source>
</reference>
<evidence type="ECO:0000313" key="3">
    <source>
        <dbReference type="Proteomes" id="UP000484842"/>
    </source>
</evidence>
<sequence length="158" mass="16440">MNKLLMCGGLLALASGVAQAAPSTYFGVRVSVDTPLDFGVGVQATYDTERYALRGGVDVRSLVGYTLGFGADASVLFPLVGTPNTASRVQAGAGLGLERHNGILTVVRPHLLINGEVRVARSVTAFAEGSLGYTFLLPGEGEGLNLFSPGLRVGLNFR</sequence>
<name>A0A7X1NX64_9DEIO</name>